<name>A0A1S4BSF1_TOBAC</name>
<feature type="transmembrane region" description="Helical" evidence="2">
    <location>
        <begin position="16"/>
        <end position="40"/>
    </location>
</feature>
<dbReference type="RefSeq" id="XP_016491822.1">
    <property type="nucleotide sequence ID" value="XM_016636336.1"/>
</dbReference>
<accession>A0A1S4BSF1</accession>
<sequence>MGRKIPLGEVHPNHPLIYFLFLTACIAATIGIVSSLCGLLERIKGSPNPSAGDNIEAKENATIVINESSQADIVKISDVNEESTDKPERKSDEKFLQQPLPPPPAMRAVASCNFRTNSMAPARVSRSNSSMKTLQRKLSTSMSMKAFSGALSQRHEKNSKLKHEDSVWKKQIILGEKCKVPNNEDDDTVLYDENGNRISTYHPKQLNVMSMSRQSSQIDENAIPNKRN</sequence>
<dbReference type="OrthoDB" id="1703859at2759"/>
<dbReference type="KEGG" id="nta:107811412"/>
<dbReference type="PaxDb" id="4097-A0A1S4BSF1"/>
<reference evidence="3" key="1">
    <citation type="submission" date="2025-08" db="UniProtKB">
        <authorList>
            <consortium name="RefSeq"/>
        </authorList>
    </citation>
    <scope>IDENTIFICATION</scope>
</reference>
<dbReference type="PANTHER" id="PTHR36801">
    <property type="entry name" value="OS06G0150200 PROTEIN"/>
    <property type="match status" value="1"/>
</dbReference>
<evidence type="ECO:0000313" key="3">
    <source>
        <dbReference type="RefSeq" id="XP_016491822.1"/>
    </source>
</evidence>
<feature type="compositionally biased region" description="Basic and acidic residues" evidence="1">
    <location>
        <begin position="83"/>
        <end position="95"/>
    </location>
</feature>
<feature type="region of interest" description="Disordered" evidence="1">
    <location>
        <begin position="77"/>
        <end position="102"/>
    </location>
</feature>
<evidence type="ECO:0000256" key="1">
    <source>
        <dbReference type="SAM" id="MobiDB-lite"/>
    </source>
</evidence>
<protein>
    <submittedName>
        <fullName evidence="3">Uncharacterized protein</fullName>
    </submittedName>
</protein>
<dbReference type="PANTHER" id="PTHR36801:SF3">
    <property type="entry name" value="OS06G0150300 PROTEIN"/>
    <property type="match status" value="1"/>
</dbReference>
<dbReference type="PROSITE" id="PS51257">
    <property type="entry name" value="PROKAR_LIPOPROTEIN"/>
    <property type="match status" value="1"/>
</dbReference>
<gene>
    <name evidence="3" type="primary">LOC107811412</name>
</gene>
<feature type="compositionally biased region" description="Polar residues" evidence="1">
    <location>
        <begin position="207"/>
        <end position="219"/>
    </location>
</feature>
<proteinExistence type="predicted"/>
<dbReference type="AlphaFoldDB" id="A0A1S4BSF1"/>
<evidence type="ECO:0000256" key="2">
    <source>
        <dbReference type="SAM" id="Phobius"/>
    </source>
</evidence>
<keyword evidence="2" id="KW-1133">Transmembrane helix</keyword>
<organism evidence="3">
    <name type="scientific">Nicotiana tabacum</name>
    <name type="common">Common tobacco</name>
    <dbReference type="NCBI Taxonomy" id="4097"/>
    <lineage>
        <taxon>Eukaryota</taxon>
        <taxon>Viridiplantae</taxon>
        <taxon>Streptophyta</taxon>
        <taxon>Embryophyta</taxon>
        <taxon>Tracheophyta</taxon>
        <taxon>Spermatophyta</taxon>
        <taxon>Magnoliopsida</taxon>
        <taxon>eudicotyledons</taxon>
        <taxon>Gunneridae</taxon>
        <taxon>Pentapetalae</taxon>
        <taxon>asterids</taxon>
        <taxon>lamiids</taxon>
        <taxon>Solanales</taxon>
        <taxon>Solanaceae</taxon>
        <taxon>Nicotianoideae</taxon>
        <taxon>Nicotianeae</taxon>
        <taxon>Nicotiana</taxon>
    </lineage>
</organism>
<dbReference type="OMA" id="STYHPKQ"/>
<keyword evidence="2" id="KW-0812">Transmembrane</keyword>
<feature type="region of interest" description="Disordered" evidence="1">
    <location>
        <begin position="201"/>
        <end position="228"/>
    </location>
</feature>
<keyword evidence="2" id="KW-0472">Membrane</keyword>